<name>A0ABR2Z1D8_9CHLO</name>
<dbReference type="SUPFAM" id="SSF110857">
    <property type="entry name" value="Gamma-glutamyl cyclotransferase-like"/>
    <property type="match status" value="1"/>
</dbReference>
<dbReference type="PANTHER" id="PTHR12192">
    <property type="entry name" value="CATION TRANSPORT PROTEIN CHAC-RELATED"/>
    <property type="match status" value="1"/>
</dbReference>
<dbReference type="Gene3D" id="3.10.490.10">
    <property type="entry name" value="Gamma-glutamyl cyclotransferase-like"/>
    <property type="match status" value="1"/>
</dbReference>
<dbReference type="PANTHER" id="PTHR12192:SF2">
    <property type="entry name" value="GLUTATHIONE-SPECIFIC GAMMA-GLUTAMYLCYCLOTRANSFERASE 2"/>
    <property type="match status" value="1"/>
</dbReference>
<evidence type="ECO:0000256" key="1">
    <source>
        <dbReference type="ARBA" id="ARBA00012344"/>
    </source>
</evidence>
<keyword evidence="4" id="KW-1185">Reference proteome</keyword>
<dbReference type="Proteomes" id="UP001491310">
    <property type="component" value="Unassembled WGS sequence"/>
</dbReference>
<dbReference type="Pfam" id="PF04752">
    <property type="entry name" value="ChaC"/>
    <property type="match status" value="1"/>
</dbReference>
<dbReference type="InterPro" id="IPR036568">
    <property type="entry name" value="GGCT-like_sf"/>
</dbReference>
<gene>
    <name evidence="3" type="ORF">WJX75_008350</name>
</gene>
<dbReference type="InterPro" id="IPR006840">
    <property type="entry name" value="ChaC"/>
</dbReference>
<reference evidence="3 4" key="1">
    <citation type="journal article" date="2024" name="Nat. Commun.">
        <title>Phylogenomics reveals the evolutionary origins of lichenization in chlorophyte algae.</title>
        <authorList>
            <person name="Puginier C."/>
            <person name="Libourel C."/>
            <person name="Otte J."/>
            <person name="Skaloud P."/>
            <person name="Haon M."/>
            <person name="Grisel S."/>
            <person name="Petersen M."/>
            <person name="Berrin J.G."/>
            <person name="Delaux P.M."/>
            <person name="Dal Grande F."/>
            <person name="Keller J."/>
        </authorList>
    </citation>
    <scope>NUCLEOTIDE SEQUENCE [LARGE SCALE GENOMIC DNA]</scope>
    <source>
        <strain evidence="3 4">SAG 216-7</strain>
    </source>
</reference>
<sequence length="223" mass="25101">MAVHTVGDSSKEQVWIFGFGSLIWKAGFDYSQRVEGYIKDYRRVFYQGSTDHRGTPEAPGRVVTLEASPGDRCWGAAYLLAGSYEEQQKTLQYLEWREKQYDLRVRVDVFGKESSEQPVVRGALTYIASEDRTKNLNYLGTAPAEVIAQQIASAAGPSGPNHEYLYGLAQALEQMGVHEEHLVWLAARRRICKQLRAAVHRYGRQRGNKLLPGEPDSGIKQPL</sequence>
<evidence type="ECO:0000256" key="2">
    <source>
        <dbReference type="ARBA" id="ARBA00023239"/>
    </source>
</evidence>
<protein>
    <recommendedName>
        <fullName evidence="1">glutathione-specific gamma-glutamylcyclotransferase</fullName>
        <ecNumber evidence="1">4.3.2.7</ecNumber>
    </recommendedName>
</protein>
<comment type="caution">
    <text evidence="3">The sequence shown here is derived from an EMBL/GenBank/DDBJ whole genome shotgun (WGS) entry which is preliminary data.</text>
</comment>
<dbReference type="CDD" id="cd06661">
    <property type="entry name" value="GGCT_like"/>
    <property type="match status" value="1"/>
</dbReference>
<keyword evidence="2" id="KW-0456">Lyase</keyword>
<evidence type="ECO:0000313" key="4">
    <source>
        <dbReference type="Proteomes" id="UP001491310"/>
    </source>
</evidence>
<organism evidence="3 4">
    <name type="scientific">Coccomyxa subellipsoidea</name>
    <dbReference type="NCBI Taxonomy" id="248742"/>
    <lineage>
        <taxon>Eukaryota</taxon>
        <taxon>Viridiplantae</taxon>
        <taxon>Chlorophyta</taxon>
        <taxon>core chlorophytes</taxon>
        <taxon>Trebouxiophyceae</taxon>
        <taxon>Trebouxiophyceae incertae sedis</taxon>
        <taxon>Coccomyxaceae</taxon>
        <taxon>Coccomyxa</taxon>
    </lineage>
</organism>
<dbReference type="EC" id="4.3.2.7" evidence="1"/>
<dbReference type="EMBL" id="JALJOT010000002">
    <property type="protein sequence ID" value="KAK9917795.1"/>
    <property type="molecule type" value="Genomic_DNA"/>
</dbReference>
<accession>A0ABR2Z1D8</accession>
<evidence type="ECO:0000313" key="3">
    <source>
        <dbReference type="EMBL" id="KAK9917795.1"/>
    </source>
</evidence>
<proteinExistence type="predicted"/>
<dbReference type="InterPro" id="IPR013024">
    <property type="entry name" value="GGCT-like"/>
</dbReference>